<feature type="coiled-coil region" evidence="7">
    <location>
        <begin position="83"/>
        <end position="113"/>
    </location>
</feature>
<dbReference type="CDD" id="cd00265">
    <property type="entry name" value="MADS_MEF2_like"/>
    <property type="match status" value="1"/>
</dbReference>
<gene>
    <name evidence="10" type="ORF">Adt_33628</name>
</gene>
<dbReference type="SMART" id="SM00432">
    <property type="entry name" value="MADS"/>
    <property type="match status" value="1"/>
</dbReference>
<evidence type="ECO:0000256" key="6">
    <source>
        <dbReference type="ARBA" id="ARBA00037260"/>
    </source>
</evidence>
<accession>A0ABD1QWS1</accession>
<evidence type="ECO:0000259" key="8">
    <source>
        <dbReference type="PROSITE" id="PS50066"/>
    </source>
</evidence>
<dbReference type="InterPro" id="IPR033896">
    <property type="entry name" value="MEF2-like_N"/>
</dbReference>
<dbReference type="Pfam" id="PF01486">
    <property type="entry name" value="K-box"/>
    <property type="match status" value="1"/>
</dbReference>
<dbReference type="PRINTS" id="PR00404">
    <property type="entry name" value="MADSDOMAIN"/>
</dbReference>
<dbReference type="PANTHER" id="PTHR48019">
    <property type="entry name" value="SERUM RESPONSE FACTOR HOMOLOG"/>
    <property type="match status" value="1"/>
</dbReference>
<dbReference type="GO" id="GO:0005634">
    <property type="term" value="C:nucleus"/>
    <property type="evidence" value="ECO:0007669"/>
    <property type="project" value="UniProtKB-SubCell"/>
</dbReference>
<dbReference type="InterPro" id="IPR036879">
    <property type="entry name" value="TF_MADSbox_sf"/>
</dbReference>
<keyword evidence="2" id="KW-0805">Transcription regulation</keyword>
<keyword evidence="7" id="KW-0175">Coiled coil</keyword>
<evidence type="ECO:0000256" key="4">
    <source>
        <dbReference type="ARBA" id="ARBA00023163"/>
    </source>
</evidence>
<evidence type="ECO:0000313" key="11">
    <source>
        <dbReference type="Proteomes" id="UP001604336"/>
    </source>
</evidence>
<dbReference type="Pfam" id="PF00319">
    <property type="entry name" value="SRF-TF"/>
    <property type="match status" value="1"/>
</dbReference>
<organism evidence="10 11">
    <name type="scientific">Abeliophyllum distichum</name>
    <dbReference type="NCBI Taxonomy" id="126358"/>
    <lineage>
        <taxon>Eukaryota</taxon>
        <taxon>Viridiplantae</taxon>
        <taxon>Streptophyta</taxon>
        <taxon>Embryophyta</taxon>
        <taxon>Tracheophyta</taxon>
        <taxon>Spermatophyta</taxon>
        <taxon>Magnoliopsida</taxon>
        <taxon>eudicotyledons</taxon>
        <taxon>Gunneridae</taxon>
        <taxon>Pentapetalae</taxon>
        <taxon>asterids</taxon>
        <taxon>lamiids</taxon>
        <taxon>Lamiales</taxon>
        <taxon>Oleaceae</taxon>
        <taxon>Forsythieae</taxon>
        <taxon>Abeliophyllum</taxon>
    </lineage>
</organism>
<dbReference type="InterPro" id="IPR002100">
    <property type="entry name" value="TF_MADSbox"/>
</dbReference>
<dbReference type="AlphaFoldDB" id="A0ABD1QWS1"/>
<dbReference type="InterPro" id="IPR050142">
    <property type="entry name" value="MADS-box/MEF2_TF"/>
</dbReference>
<comment type="subcellular location">
    <subcellularLocation>
        <location evidence="1">Nucleus</location>
    </subcellularLocation>
</comment>
<dbReference type="PROSITE" id="PS50066">
    <property type="entry name" value="MADS_BOX_2"/>
    <property type="match status" value="1"/>
</dbReference>
<feature type="domain" description="K-box" evidence="9">
    <location>
        <begin position="86"/>
        <end position="176"/>
    </location>
</feature>
<evidence type="ECO:0000256" key="1">
    <source>
        <dbReference type="ARBA" id="ARBA00004123"/>
    </source>
</evidence>
<dbReference type="Proteomes" id="UP001604336">
    <property type="component" value="Unassembled WGS sequence"/>
</dbReference>
<evidence type="ECO:0000256" key="5">
    <source>
        <dbReference type="ARBA" id="ARBA00023242"/>
    </source>
</evidence>
<keyword evidence="11" id="KW-1185">Reference proteome</keyword>
<comment type="caution">
    <text evidence="10">The sequence shown here is derived from an EMBL/GenBank/DDBJ whole genome shotgun (WGS) entry which is preliminary data.</text>
</comment>
<dbReference type="FunFam" id="3.40.1810.10:FF:000003">
    <property type="entry name" value="MADS-box transcription factor MADS-MC"/>
    <property type="match status" value="1"/>
</dbReference>
<protein>
    <submittedName>
        <fullName evidence="10">Agamous-like MADS-box protein AGL18</fullName>
    </submittedName>
</protein>
<evidence type="ECO:0000256" key="7">
    <source>
        <dbReference type="SAM" id="Coils"/>
    </source>
</evidence>
<keyword evidence="5" id="KW-0539">Nucleus</keyword>
<evidence type="ECO:0000256" key="3">
    <source>
        <dbReference type="ARBA" id="ARBA00023125"/>
    </source>
</evidence>
<dbReference type="EMBL" id="JBFOLK010000010">
    <property type="protein sequence ID" value="KAL2480662.1"/>
    <property type="molecule type" value="Genomic_DNA"/>
</dbReference>
<dbReference type="SUPFAM" id="SSF55455">
    <property type="entry name" value="SRF-like"/>
    <property type="match status" value="1"/>
</dbReference>
<name>A0ABD1QWS1_9LAMI</name>
<keyword evidence="3" id="KW-0238">DNA-binding</keyword>
<keyword evidence="4" id="KW-0804">Transcription</keyword>
<feature type="domain" description="MADS-box" evidence="8">
    <location>
        <begin position="1"/>
        <end position="61"/>
    </location>
</feature>
<evidence type="ECO:0000313" key="10">
    <source>
        <dbReference type="EMBL" id="KAL2480662.1"/>
    </source>
</evidence>
<dbReference type="GO" id="GO:0003677">
    <property type="term" value="F:DNA binding"/>
    <property type="evidence" value="ECO:0007669"/>
    <property type="project" value="UniProtKB-KW"/>
</dbReference>
<evidence type="ECO:0000259" key="9">
    <source>
        <dbReference type="PROSITE" id="PS51297"/>
    </source>
</evidence>
<dbReference type="PROSITE" id="PS51297">
    <property type="entry name" value="K_BOX"/>
    <property type="match status" value="1"/>
</dbReference>
<proteinExistence type="predicted"/>
<dbReference type="Gene3D" id="3.40.1810.10">
    <property type="entry name" value="Transcription factor, MADS-box"/>
    <property type="match status" value="1"/>
</dbReference>
<evidence type="ECO:0000256" key="2">
    <source>
        <dbReference type="ARBA" id="ARBA00023015"/>
    </source>
</evidence>
<dbReference type="PROSITE" id="PS00350">
    <property type="entry name" value="MADS_BOX_1"/>
    <property type="match status" value="1"/>
</dbReference>
<sequence>MGRGRIEIKKIENINSRQVTFSKRRSGLLKKAKELAVLCDAQVGVIIFSTTGKLYEFASSRMEQILARYNKSRDSSEVATVENANQEELHSEVNALKDELEKLQLMHRRTMGKELEGLSFNELQELEHQLTEGILSVKDKKEKKLLEQLEKSRLQGQKVVLQNEALREQIEELRHHAGLSRENRLHGKKDSCITSSSIQEYIPDKEGNSDVSLHLGLSSVDHREKRKVPKMESNFKSPMVID</sequence>
<reference evidence="11" key="1">
    <citation type="submission" date="2024-07" db="EMBL/GenBank/DDBJ databases">
        <title>Two chromosome-level genome assemblies of Korean endemic species Abeliophyllum distichum and Forsythia ovata (Oleaceae).</title>
        <authorList>
            <person name="Jang H."/>
        </authorList>
    </citation>
    <scope>NUCLEOTIDE SEQUENCE [LARGE SCALE GENOMIC DNA]</scope>
</reference>
<dbReference type="InterPro" id="IPR002487">
    <property type="entry name" value="TF_Kbox"/>
</dbReference>
<comment type="function">
    <text evidence="6">Probable transcription factor.</text>
</comment>